<evidence type="ECO:0000256" key="3">
    <source>
        <dbReference type="ARBA" id="ARBA00023098"/>
    </source>
</evidence>
<evidence type="ECO:0000256" key="2">
    <source>
        <dbReference type="ARBA" id="ARBA00022801"/>
    </source>
</evidence>
<dbReference type="EC" id="3.1.4.14" evidence="4"/>
<keyword evidence="2 4" id="KW-0378">Hydrolase</keyword>
<name>A0ABM9D4T2_9BACT</name>
<sequence>MNFLFHMLLSGADEQVLVGNFMGDFVKGPLEERFPERVRLGVALHRRIDSHADTHPAFRRSRQLLAAEYGRYRGIMLDLFCDYFLANDWQRWSPEPLPAYLARTRGIIDRHLYDLPPEMRRLVPTIFEELLPSYGTIEGIGGALARMSARLSRPNPLKGGERELRRHHGALHDEFSVLAADLFAFAGDYLAE</sequence>
<gene>
    <name evidence="4" type="ORF">GEAMG1_0441</name>
</gene>
<dbReference type="PIRSF" id="PIRSF011489">
    <property type="entry name" value="DUF479"/>
    <property type="match status" value="1"/>
</dbReference>
<evidence type="ECO:0000313" key="5">
    <source>
        <dbReference type="Proteomes" id="UP001295463"/>
    </source>
</evidence>
<keyword evidence="1" id="KW-0444">Lipid biosynthesis</keyword>
<dbReference type="PANTHER" id="PTHR38764:SF1">
    <property type="entry name" value="ACYL CARRIER PROTEIN PHOSPHODIESTERASE"/>
    <property type="match status" value="1"/>
</dbReference>
<reference evidence="4 5" key="1">
    <citation type="submission" date="2022-03" db="EMBL/GenBank/DDBJ databases">
        <authorList>
            <person name="Koch H."/>
        </authorList>
    </citation>
    <scope>NUCLEOTIDE SEQUENCE [LARGE SCALE GENOMIC DNA]</scope>
    <source>
        <strain evidence="4 5">G1</strain>
    </source>
</reference>
<evidence type="ECO:0000313" key="4">
    <source>
        <dbReference type="EMBL" id="CAH2030263.1"/>
    </source>
</evidence>
<organism evidence="4 5">
    <name type="scientific">Trichlorobacter ammonificans</name>
    <dbReference type="NCBI Taxonomy" id="2916410"/>
    <lineage>
        <taxon>Bacteria</taxon>
        <taxon>Pseudomonadati</taxon>
        <taxon>Thermodesulfobacteriota</taxon>
        <taxon>Desulfuromonadia</taxon>
        <taxon>Geobacterales</taxon>
        <taxon>Geobacteraceae</taxon>
        <taxon>Trichlorobacter</taxon>
    </lineage>
</organism>
<accession>A0ABM9D4T2</accession>
<evidence type="ECO:0000256" key="1">
    <source>
        <dbReference type="ARBA" id="ARBA00022516"/>
    </source>
</evidence>
<protein>
    <submittedName>
        <fullName evidence="4">Acyl carrier protein phosphodiesterase</fullName>
        <ecNumber evidence="4">3.1.4.14</ecNumber>
    </submittedName>
</protein>
<dbReference type="RefSeq" id="WP_305731211.1">
    <property type="nucleotide sequence ID" value="NZ_OW150024.1"/>
</dbReference>
<dbReference type="GO" id="GO:0008770">
    <property type="term" value="F:[acyl-carrier-protein] phosphodiesterase activity"/>
    <property type="evidence" value="ECO:0007669"/>
    <property type="project" value="UniProtKB-EC"/>
</dbReference>
<dbReference type="EMBL" id="OW150024">
    <property type="protein sequence ID" value="CAH2030263.1"/>
    <property type="molecule type" value="Genomic_DNA"/>
</dbReference>
<dbReference type="PANTHER" id="PTHR38764">
    <property type="entry name" value="ACYL CARRIER PROTEIN PHOSPHODIESTERASE"/>
    <property type="match status" value="1"/>
</dbReference>
<proteinExistence type="predicted"/>
<dbReference type="InterPro" id="IPR007431">
    <property type="entry name" value="ACP_PD"/>
</dbReference>
<dbReference type="Proteomes" id="UP001295463">
    <property type="component" value="Chromosome"/>
</dbReference>
<keyword evidence="3" id="KW-0443">Lipid metabolism</keyword>
<dbReference type="Pfam" id="PF04336">
    <property type="entry name" value="ACP_PD"/>
    <property type="match status" value="1"/>
</dbReference>
<keyword evidence="5" id="KW-1185">Reference proteome</keyword>